<evidence type="ECO:0000313" key="3">
    <source>
        <dbReference type="EMBL" id="AAN44968.1"/>
    </source>
</evidence>
<dbReference type="Gene3D" id="2.60.40.1570">
    <property type="entry name" value="Dr adhesin"/>
    <property type="match status" value="1"/>
</dbReference>
<proteinExistence type="predicted"/>
<dbReference type="AlphaFoldDB" id="A0A384L832"/>
<dbReference type="SMR" id="A0A384L832"/>
<dbReference type="Proteomes" id="UP000001006">
    <property type="component" value="Chromosome"/>
</dbReference>
<accession>A0A384L832</accession>
<accession>Q7BYW6</accession>
<evidence type="ECO:0000256" key="1">
    <source>
        <dbReference type="ARBA" id="ARBA00022729"/>
    </source>
</evidence>
<dbReference type="PaxDb" id="198214-SF3510"/>
<protein>
    <submittedName>
        <fullName evidence="3">Uncharacterized protein</fullName>
    </submittedName>
</protein>
<accession>Q83J69</accession>
<dbReference type="InterPro" id="IPR037028">
    <property type="entry name" value="Dr_adhesin_sf"/>
</dbReference>
<sequence>MKKTLLAIMLAGTAFASQAGTLVSQGTEASANLTLTKPIVVNNTIQPVKGVYSGTLTAWTPLATGIVGASDGQSHDYAVTFPDDIYAESSTSADAVISGDNNPDHKLKVSLTTLEQDPPSAASEEIGGKRYMMLKNTGTGGAYRVVSHMKEQVVEPDSYTIRTQAYIYAE</sequence>
<evidence type="ECO:0000256" key="2">
    <source>
        <dbReference type="SAM" id="SignalP"/>
    </source>
</evidence>
<dbReference type="RefSeq" id="NP_709261.1">
    <property type="nucleotide sequence ID" value="NC_004337.2"/>
</dbReference>
<feature type="chain" id="PRO_5030070836" evidence="2">
    <location>
        <begin position="20"/>
        <end position="170"/>
    </location>
</feature>
<keyword evidence="1 2" id="KW-0732">Signal</keyword>
<organism evidence="3 4">
    <name type="scientific">Shigella flexneri</name>
    <dbReference type="NCBI Taxonomy" id="623"/>
    <lineage>
        <taxon>Bacteria</taxon>
        <taxon>Pseudomonadati</taxon>
        <taxon>Pseudomonadota</taxon>
        <taxon>Gammaproteobacteria</taxon>
        <taxon>Enterobacterales</taxon>
        <taxon>Enterobacteriaceae</taxon>
        <taxon>Shigella</taxon>
    </lineage>
</organism>
<accession>A0A2S4N1K1</accession>
<dbReference type="PATRIC" id="fig|198214.7.peg.4132"/>
<keyword evidence="4" id="KW-1185">Reference proteome</keyword>
<dbReference type="GeneID" id="1026391"/>
<dbReference type="KEGG" id="sfl:SF3510"/>
<dbReference type="RefSeq" id="WP_000751953.1">
    <property type="nucleotide sequence ID" value="NZ_BSBP01000004.1"/>
</dbReference>
<name>A0A384L832_SHIFL</name>
<evidence type="ECO:0000313" key="4">
    <source>
        <dbReference type="Proteomes" id="UP000001006"/>
    </source>
</evidence>
<gene>
    <name evidence="3" type="ordered locus">SF3510</name>
</gene>
<dbReference type="EMBL" id="AE005674">
    <property type="protein sequence ID" value="AAN44968.1"/>
    <property type="molecule type" value="Genomic_DNA"/>
</dbReference>
<feature type="signal peptide" evidence="2">
    <location>
        <begin position="1"/>
        <end position="19"/>
    </location>
</feature>
<reference evidence="3 4" key="1">
    <citation type="journal article" date="2002" name="Nucleic Acids Res.">
        <title>Genome sequence of Shigella flexneri 2a: insights into pathogenicity through comparison with genomes of Escherichia coli K12 and O157.</title>
        <authorList>
            <person name="Jin Q."/>
            <person name="Yuan Z."/>
            <person name="Xu J."/>
            <person name="Wang Y."/>
            <person name="Shen Y."/>
            <person name="Lu W."/>
            <person name="Wang J."/>
            <person name="Liu H."/>
            <person name="Yang J."/>
            <person name="Yang F."/>
            <person name="Zhang X."/>
            <person name="Zhang J."/>
            <person name="Yang G."/>
            <person name="Wu H."/>
            <person name="Qu D."/>
            <person name="Dong J."/>
            <person name="Sun L."/>
            <person name="Xue Y."/>
            <person name="Zhao A."/>
            <person name="Gao Y."/>
            <person name="Zhu J."/>
            <person name="Kan B."/>
            <person name="Ding K."/>
            <person name="Chen S."/>
            <person name="Cheng H."/>
            <person name="Yao Z."/>
            <person name="He B."/>
            <person name="Chen R."/>
            <person name="Ma D."/>
            <person name="Qiang B."/>
            <person name="Wen Y."/>
            <person name="Hou Y."/>
            <person name="Yu J."/>
        </authorList>
    </citation>
    <scope>NUCLEOTIDE SEQUENCE [LARGE SCALE GENOMIC DNA]</scope>
    <source>
        <strain evidence="4">301 / Serotype 2a</strain>
    </source>
</reference>